<feature type="transmembrane region" description="Helical" evidence="1">
    <location>
        <begin position="17"/>
        <end position="35"/>
    </location>
</feature>
<evidence type="ECO:0000313" key="2">
    <source>
        <dbReference type="EMBL" id="ARU77496.1"/>
    </source>
</evidence>
<keyword evidence="1" id="KW-1133">Transmembrane helix</keyword>
<organism evidence="2">
    <name type="scientific">Auxenochlorella protothecoides</name>
    <name type="common">Green microalga</name>
    <name type="synonym">Chlorella protothecoides</name>
    <dbReference type="NCBI Taxonomy" id="3075"/>
    <lineage>
        <taxon>Eukaryota</taxon>
        <taxon>Viridiplantae</taxon>
        <taxon>Chlorophyta</taxon>
        <taxon>core chlorophytes</taxon>
        <taxon>Trebouxiophyceae</taxon>
        <taxon>Chlorellales</taxon>
        <taxon>Chlorellaceae</taxon>
        <taxon>Auxenochlorella</taxon>
    </lineage>
</organism>
<dbReference type="AlphaFoldDB" id="A0A1Y0JY57"/>
<keyword evidence="1" id="KW-0812">Transmembrane</keyword>
<keyword evidence="1" id="KW-0472">Membrane</keyword>
<dbReference type="EMBL" id="KY613608">
    <property type="protein sequence ID" value="ARU77496.1"/>
    <property type="molecule type" value="Genomic_DNA"/>
</dbReference>
<evidence type="ECO:0000256" key="1">
    <source>
        <dbReference type="SAM" id="Phobius"/>
    </source>
</evidence>
<proteinExistence type="predicted"/>
<accession>A0A1Y0JY57</accession>
<keyword evidence="2" id="KW-0934">Plastid</keyword>
<gene>
    <name evidence="2" type="ORF">BW920_0016</name>
</gene>
<keyword evidence="2" id="KW-0150">Chloroplast</keyword>
<reference evidence="2" key="1">
    <citation type="submission" date="2017-02" db="EMBL/GenBank/DDBJ databases">
        <title>Whole genome sequencing of photosynthetic microalga Auxenochlorella protothecoides UTEX 2341.</title>
        <authorList>
            <person name="Patelou M."/>
            <person name="Skliros D."/>
            <person name="Kalliampakou K.I."/>
            <person name="Ioannidis N.E."/>
            <person name="Papazi A."/>
            <person name="Katharios P."/>
            <person name="Kotzabasis K."/>
            <person name="Flemetakis E."/>
        </authorList>
    </citation>
    <scope>NUCLEOTIDE SEQUENCE</scope>
    <source>
        <strain evidence="2">UTEX 2341</strain>
    </source>
</reference>
<sequence length="46" mass="5394">MGYPGFEPGACRLKAEYSTIELVTLISIYFNLYIFKKSINKNLKRY</sequence>
<protein>
    <submittedName>
        <fullName evidence="2">Uncharacterized protein</fullName>
    </submittedName>
</protein>
<name>A0A1Y0JY57_AUXPR</name>
<geneLocation type="chloroplast" evidence="2"/>